<dbReference type="SUPFAM" id="SSF52833">
    <property type="entry name" value="Thioredoxin-like"/>
    <property type="match status" value="1"/>
</dbReference>
<protein>
    <recommendedName>
        <fullName evidence="1">Glutaredoxin domain-containing protein</fullName>
    </recommendedName>
</protein>
<evidence type="ECO:0000313" key="2">
    <source>
        <dbReference type="EMBL" id="KZV38329.1"/>
    </source>
</evidence>
<dbReference type="PROSITE" id="PS51354">
    <property type="entry name" value="GLUTAREDOXIN_2"/>
    <property type="match status" value="1"/>
</dbReference>
<evidence type="ECO:0000259" key="1">
    <source>
        <dbReference type="Pfam" id="PF00462"/>
    </source>
</evidence>
<dbReference type="EMBL" id="KV001976">
    <property type="protein sequence ID" value="KZV38329.1"/>
    <property type="molecule type" value="Genomic_DNA"/>
</dbReference>
<dbReference type="Gene3D" id="3.40.30.10">
    <property type="entry name" value="Glutaredoxin"/>
    <property type="match status" value="1"/>
</dbReference>
<dbReference type="PANTHER" id="PTHR45669">
    <property type="entry name" value="GLUTAREDOXIN DOMAIN-CONTAINING CYSTEINE-RICH PROTEIN CG12206-RELATED"/>
    <property type="match status" value="1"/>
</dbReference>
<proteinExistence type="predicted"/>
<evidence type="ECO:0000313" key="3">
    <source>
        <dbReference type="Proteomes" id="UP000250235"/>
    </source>
</evidence>
<reference evidence="2 3" key="1">
    <citation type="journal article" date="2015" name="Proc. Natl. Acad. Sci. U.S.A.">
        <title>The resurrection genome of Boea hygrometrica: A blueprint for survival of dehydration.</title>
        <authorList>
            <person name="Xiao L."/>
            <person name="Yang G."/>
            <person name="Zhang L."/>
            <person name="Yang X."/>
            <person name="Zhao S."/>
            <person name="Ji Z."/>
            <person name="Zhou Q."/>
            <person name="Hu M."/>
            <person name="Wang Y."/>
            <person name="Chen M."/>
            <person name="Xu Y."/>
            <person name="Jin H."/>
            <person name="Xiao X."/>
            <person name="Hu G."/>
            <person name="Bao F."/>
            <person name="Hu Y."/>
            <person name="Wan P."/>
            <person name="Li L."/>
            <person name="Deng X."/>
            <person name="Kuang T."/>
            <person name="Xiang C."/>
            <person name="Zhu J.K."/>
            <person name="Oliver M.J."/>
            <person name="He Y."/>
        </authorList>
    </citation>
    <scope>NUCLEOTIDE SEQUENCE [LARGE SCALE GENOMIC DNA]</scope>
    <source>
        <strain evidence="3">cv. XS01</strain>
    </source>
</reference>
<feature type="domain" description="Glutaredoxin" evidence="1">
    <location>
        <begin position="232"/>
        <end position="298"/>
    </location>
</feature>
<dbReference type="Proteomes" id="UP000250235">
    <property type="component" value="Unassembled WGS sequence"/>
</dbReference>
<dbReference type="Pfam" id="PF00462">
    <property type="entry name" value="Glutaredoxin"/>
    <property type="match status" value="1"/>
</dbReference>
<organism evidence="2 3">
    <name type="scientific">Dorcoceras hygrometricum</name>
    <dbReference type="NCBI Taxonomy" id="472368"/>
    <lineage>
        <taxon>Eukaryota</taxon>
        <taxon>Viridiplantae</taxon>
        <taxon>Streptophyta</taxon>
        <taxon>Embryophyta</taxon>
        <taxon>Tracheophyta</taxon>
        <taxon>Spermatophyta</taxon>
        <taxon>Magnoliopsida</taxon>
        <taxon>eudicotyledons</taxon>
        <taxon>Gunneridae</taxon>
        <taxon>Pentapetalae</taxon>
        <taxon>asterids</taxon>
        <taxon>lamiids</taxon>
        <taxon>Lamiales</taxon>
        <taxon>Gesneriaceae</taxon>
        <taxon>Didymocarpoideae</taxon>
        <taxon>Trichosporeae</taxon>
        <taxon>Loxocarpinae</taxon>
        <taxon>Dorcoceras</taxon>
    </lineage>
</organism>
<dbReference type="PANTHER" id="PTHR45669:SF18">
    <property type="entry name" value="GLUTAREDOXIN FAMILY PROTEIN"/>
    <property type="match status" value="1"/>
</dbReference>
<gene>
    <name evidence="2" type="ORF">F511_25816</name>
</gene>
<dbReference type="InterPro" id="IPR002109">
    <property type="entry name" value="Glutaredoxin"/>
</dbReference>
<sequence length="379" mass="42062">MGCSASCPANFATRHRDPSAKCSSSSHCNPEFLSPTGSFSEPLVNPVPRTLSVAAPLIYHPPVRKGDSNHFVSLTSTTYGSLVLPNASFDGGNCDDRKVQTSEDPLSPVSVINTWELMKGLDEDEFSFHNMIESPKKPCKRETDDLSDGQFAEQPKSKPLWKYLSEESILAKMESNVASSYRKALLGRQQGGCQKYKCVSKLEFSECKNNSPLVSLGRKDPCHLLASKNGIVLYYTSLRGIRKTYEDCCMVRVILRGYRVCVDERDISMDRSYREEVQDALGRKEVSLPQVFVRGKHIGGVEDIKQLNETGELAKILEGFSAGNSGLACKICGDVRFVLCRNCHGSRKVYDEQEGELSRCLECNENGLIRCSLCCPRVL</sequence>
<keyword evidence="3" id="KW-1185">Reference proteome</keyword>
<dbReference type="OrthoDB" id="423313at2759"/>
<dbReference type="InterPro" id="IPR036249">
    <property type="entry name" value="Thioredoxin-like_sf"/>
</dbReference>
<dbReference type="Pfam" id="PF23733">
    <property type="entry name" value="GRXCR1-2_C"/>
    <property type="match status" value="1"/>
</dbReference>
<name>A0A2Z7BV57_9LAMI</name>
<accession>A0A2Z7BV57</accession>
<dbReference type="AlphaFoldDB" id="A0A2Z7BV57"/>
<dbReference type="CDD" id="cd03031">
    <property type="entry name" value="GRX_GRX_like"/>
    <property type="match status" value="1"/>
</dbReference>